<dbReference type="AlphaFoldDB" id="A0A2R5F2F1"/>
<dbReference type="PANTHER" id="PTHR48098:SF1">
    <property type="entry name" value="DIACYLGLYCEROL ACYLTRANSFERASE_MYCOLYLTRANSFERASE AG85A"/>
    <property type="match status" value="1"/>
</dbReference>
<evidence type="ECO:0000313" key="2">
    <source>
        <dbReference type="Proteomes" id="UP000245202"/>
    </source>
</evidence>
<reference evidence="1 2" key="1">
    <citation type="submission" date="2017-08" db="EMBL/GenBank/DDBJ databases">
        <title>Substantial Increase in Enzyme Production by Combined Drug-Resistance Mutations in Paenibacillus agaridevorans.</title>
        <authorList>
            <person name="Tanaka Y."/>
            <person name="Funane K."/>
            <person name="Hosaka T."/>
            <person name="Shiwa Y."/>
            <person name="Fujita N."/>
            <person name="Miyazaki T."/>
            <person name="Yoshikawa H."/>
            <person name="Murakami K."/>
            <person name="Kasahara K."/>
            <person name="Inaoka T."/>
            <person name="Hiraga Y."/>
            <person name="Ochi K."/>
        </authorList>
    </citation>
    <scope>NUCLEOTIDE SEQUENCE [LARGE SCALE GENOMIC DNA]</scope>
    <source>
        <strain evidence="1 2">T-3040</strain>
    </source>
</reference>
<protein>
    <submittedName>
        <fullName evidence="1">Esterase</fullName>
    </submittedName>
</protein>
<dbReference type="Gene3D" id="3.40.50.1820">
    <property type="entry name" value="alpha/beta hydrolase"/>
    <property type="match status" value="1"/>
</dbReference>
<gene>
    <name evidence="1" type="ORF">PAT3040_07202</name>
</gene>
<keyword evidence="2" id="KW-1185">Reference proteome</keyword>
<dbReference type="InterPro" id="IPR050583">
    <property type="entry name" value="Mycobacterial_A85_antigen"/>
</dbReference>
<dbReference type="InterPro" id="IPR029058">
    <property type="entry name" value="AB_hydrolase_fold"/>
</dbReference>
<evidence type="ECO:0000313" key="1">
    <source>
        <dbReference type="EMBL" id="GBG12329.1"/>
    </source>
</evidence>
<dbReference type="RefSeq" id="WP_108996344.1">
    <property type="nucleotide sequence ID" value="NZ_BDQX01000458.1"/>
</dbReference>
<dbReference type="EMBL" id="BDQX01000458">
    <property type="protein sequence ID" value="GBG12329.1"/>
    <property type="molecule type" value="Genomic_DNA"/>
</dbReference>
<organism evidence="1 2">
    <name type="scientific">Paenibacillus agaridevorans</name>
    <dbReference type="NCBI Taxonomy" id="171404"/>
    <lineage>
        <taxon>Bacteria</taxon>
        <taxon>Bacillati</taxon>
        <taxon>Bacillota</taxon>
        <taxon>Bacilli</taxon>
        <taxon>Bacillales</taxon>
        <taxon>Paenibacillaceae</taxon>
        <taxon>Paenibacillus</taxon>
    </lineage>
</organism>
<dbReference type="SUPFAM" id="SSF53474">
    <property type="entry name" value="alpha/beta-Hydrolases"/>
    <property type="match status" value="1"/>
</dbReference>
<proteinExistence type="predicted"/>
<dbReference type="Proteomes" id="UP000245202">
    <property type="component" value="Unassembled WGS sequence"/>
</dbReference>
<accession>A0A2R5F2F1</accession>
<comment type="caution">
    <text evidence="1">The sequence shown here is derived from an EMBL/GenBank/DDBJ whole genome shotgun (WGS) entry which is preliminary data.</text>
</comment>
<dbReference type="GO" id="GO:0016747">
    <property type="term" value="F:acyltransferase activity, transferring groups other than amino-acyl groups"/>
    <property type="evidence" value="ECO:0007669"/>
    <property type="project" value="TreeGrafter"/>
</dbReference>
<name>A0A2R5F2F1_9BACL</name>
<dbReference type="InterPro" id="IPR000801">
    <property type="entry name" value="Esterase-like"/>
</dbReference>
<dbReference type="Pfam" id="PF00756">
    <property type="entry name" value="Esterase"/>
    <property type="match status" value="1"/>
</dbReference>
<sequence length="261" mass="29425">MALLKCHFIAESLGLSTSMTVLLPQPSRANGMNPESRKYITLFLLHGFSDDDTIWTRRTSVERYADEHGIAVVMPNVHRSYYANMVHGGDYWTFLTEELPFLARSMFPLSDKPEDNFVAGLSMGGYGAFKWALSHPERFAAAGSFSGAVDLAAFIQKSKDDENRRRSFGLIFGDEAVEGTDNDLLELLKRGAKADAALPPLYQWCGTEDFLYEENLSFRDACRESAFELDYSEGPGDHSWGHWDSQIKHYLSWLSKKGLLK</sequence>
<dbReference type="PANTHER" id="PTHR48098">
    <property type="entry name" value="ENTEROCHELIN ESTERASE-RELATED"/>
    <property type="match status" value="1"/>
</dbReference>